<evidence type="ECO:0000256" key="7">
    <source>
        <dbReference type="ARBA" id="ARBA00022989"/>
    </source>
</evidence>
<dbReference type="FunFam" id="3.40.50.300:FF:000299">
    <property type="entry name" value="ABC transporter ATP-binding protein/permease"/>
    <property type="match status" value="1"/>
</dbReference>
<evidence type="ECO:0000256" key="8">
    <source>
        <dbReference type="ARBA" id="ARBA00023136"/>
    </source>
</evidence>
<dbReference type="Pfam" id="PF00664">
    <property type="entry name" value="ABC_membrane"/>
    <property type="match status" value="1"/>
</dbReference>
<feature type="transmembrane region" description="Helical" evidence="9">
    <location>
        <begin position="289"/>
        <end position="309"/>
    </location>
</feature>
<keyword evidence="13" id="KW-1185">Reference proteome</keyword>
<accession>E5BDI2</accession>
<dbReference type="SUPFAM" id="SSF52540">
    <property type="entry name" value="P-loop containing nucleoside triphosphate hydrolases"/>
    <property type="match status" value="1"/>
</dbReference>
<dbReference type="GO" id="GO:0015421">
    <property type="term" value="F:ABC-type oligopeptide transporter activity"/>
    <property type="evidence" value="ECO:0007669"/>
    <property type="project" value="TreeGrafter"/>
</dbReference>
<feature type="domain" description="ABC transmembrane type-1" evidence="11">
    <location>
        <begin position="60"/>
        <end position="346"/>
    </location>
</feature>
<keyword evidence="2" id="KW-0813">Transport</keyword>
<dbReference type="InterPro" id="IPR039421">
    <property type="entry name" value="Type_1_exporter"/>
</dbReference>
<evidence type="ECO:0000259" key="11">
    <source>
        <dbReference type="PROSITE" id="PS50929"/>
    </source>
</evidence>
<gene>
    <name evidence="12" type="ORF">FSBG_00605</name>
</gene>
<dbReference type="InterPro" id="IPR027417">
    <property type="entry name" value="P-loop_NTPase"/>
</dbReference>
<evidence type="ECO:0000259" key="10">
    <source>
        <dbReference type="PROSITE" id="PS50893"/>
    </source>
</evidence>
<reference evidence="12 13" key="1">
    <citation type="submission" date="2009-02" db="EMBL/GenBank/DDBJ databases">
        <title>The Genome Sequence of Fusobacterium sp. 3_1_5R.</title>
        <authorList>
            <consortium name="The Broad Institute Genome Sequencing Platform"/>
            <person name="Ward D."/>
            <person name="Young S.K."/>
            <person name="Kodira C.D."/>
            <person name="Zeng Q."/>
            <person name="Koehrsen M."/>
            <person name="Alvarado L."/>
            <person name="Berlin A."/>
            <person name="Borenstein D."/>
            <person name="Chen Z."/>
            <person name="Engels R."/>
            <person name="Freedman E."/>
            <person name="Gellesch M."/>
            <person name="Goldberg J."/>
            <person name="Griggs A."/>
            <person name="Gujja S."/>
            <person name="Heiman D."/>
            <person name="Hepburn T."/>
            <person name="Howarth C."/>
            <person name="Jen D."/>
            <person name="Larson L."/>
            <person name="Lewis B."/>
            <person name="Mehta T."/>
            <person name="Park D."/>
            <person name="Pearson M."/>
            <person name="Roberts A."/>
            <person name="Saif S."/>
            <person name="Shea T."/>
            <person name="Shenoy N."/>
            <person name="Sisk P."/>
            <person name="Stolte C."/>
            <person name="Sykes S."/>
            <person name="Walk T."/>
            <person name="White J."/>
            <person name="Yandava C."/>
            <person name="Allen-Vercoe E."/>
            <person name="Strauss J."/>
            <person name="Ambrose C."/>
            <person name="Lander E."/>
            <person name="Nusbaum C."/>
            <person name="Galagan J."/>
            <person name="Birren B."/>
        </authorList>
    </citation>
    <scope>NUCLEOTIDE SEQUENCE [LARGE SCALE GENOMIC DNA]</scope>
    <source>
        <strain evidence="12 13">3_1_5R</strain>
    </source>
</reference>
<dbReference type="GO" id="GO:0016887">
    <property type="term" value="F:ATP hydrolysis activity"/>
    <property type="evidence" value="ECO:0007669"/>
    <property type="project" value="InterPro"/>
</dbReference>
<dbReference type="PROSITE" id="PS50893">
    <property type="entry name" value="ABC_TRANSPORTER_2"/>
    <property type="match status" value="1"/>
</dbReference>
<dbReference type="Gene3D" id="1.20.1560.10">
    <property type="entry name" value="ABC transporter type 1, transmembrane domain"/>
    <property type="match status" value="1"/>
</dbReference>
<dbReference type="PANTHER" id="PTHR43394:SF1">
    <property type="entry name" value="ATP-BINDING CASSETTE SUB-FAMILY B MEMBER 10, MITOCHONDRIAL"/>
    <property type="match status" value="1"/>
</dbReference>
<dbReference type="EMBL" id="GG657971">
    <property type="protein sequence ID" value="EFS21108.1"/>
    <property type="molecule type" value="Genomic_DNA"/>
</dbReference>
<dbReference type="Pfam" id="PF00005">
    <property type="entry name" value="ABC_tran"/>
    <property type="match status" value="1"/>
</dbReference>
<keyword evidence="7 9" id="KW-1133">Transmembrane helix</keyword>
<dbReference type="InterPro" id="IPR003593">
    <property type="entry name" value="AAA+_ATPase"/>
</dbReference>
<keyword evidence="8 9" id="KW-0472">Membrane</keyword>
<evidence type="ECO:0000313" key="12">
    <source>
        <dbReference type="EMBL" id="EFS21108.1"/>
    </source>
</evidence>
<dbReference type="HOGENOM" id="CLU_000604_84_9_0"/>
<dbReference type="Gene3D" id="3.40.50.300">
    <property type="entry name" value="P-loop containing nucleotide triphosphate hydrolases"/>
    <property type="match status" value="1"/>
</dbReference>
<dbReference type="SMART" id="SM00382">
    <property type="entry name" value="AAA"/>
    <property type="match status" value="1"/>
</dbReference>
<keyword evidence="6 12" id="KW-0067">ATP-binding</keyword>
<keyword evidence="4 9" id="KW-0812">Transmembrane</keyword>
<evidence type="ECO:0000256" key="5">
    <source>
        <dbReference type="ARBA" id="ARBA00022741"/>
    </source>
</evidence>
<evidence type="ECO:0000256" key="4">
    <source>
        <dbReference type="ARBA" id="ARBA00022692"/>
    </source>
</evidence>
<dbReference type="PROSITE" id="PS00211">
    <property type="entry name" value="ABC_TRANSPORTER_1"/>
    <property type="match status" value="1"/>
</dbReference>
<dbReference type="GO" id="GO:0005524">
    <property type="term" value="F:ATP binding"/>
    <property type="evidence" value="ECO:0007669"/>
    <property type="project" value="UniProtKB-KW"/>
</dbReference>
<dbReference type="InterPro" id="IPR011527">
    <property type="entry name" value="ABC1_TM_dom"/>
</dbReference>
<evidence type="ECO:0000256" key="2">
    <source>
        <dbReference type="ARBA" id="ARBA00022448"/>
    </source>
</evidence>
<dbReference type="AlphaFoldDB" id="E5BDI2"/>
<name>E5BDI2_9FUSO</name>
<evidence type="ECO:0000256" key="6">
    <source>
        <dbReference type="ARBA" id="ARBA00022840"/>
    </source>
</evidence>
<proteinExistence type="predicted"/>
<evidence type="ECO:0000256" key="1">
    <source>
        <dbReference type="ARBA" id="ARBA00004651"/>
    </source>
</evidence>
<dbReference type="SUPFAM" id="SSF90123">
    <property type="entry name" value="ABC transporter transmembrane region"/>
    <property type="match status" value="1"/>
</dbReference>
<evidence type="ECO:0000256" key="9">
    <source>
        <dbReference type="SAM" id="Phobius"/>
    </source>
</evidence>
<sequence length="593" mass="66571">MKVCMQKKGCIKVCIENRKIWKISKKEEVMKQNRRSAARIMFQLAGLLKPLWGIMSIAVATGVIGFLFSFGISMFGAYAILKSLDWGNLSKVPFGTWSLHAYFIAMAICAFFRGLLHYIEQYCNHFIAFHILAEIRVRLFKVMRRLAPAKMDGENQGNLISMITGDIELLEVFYAHTVSPILIACVTTIFLFLYYLGLHWIYAIYALLGQIFVGILVPWIASRKASTVGMKVRNEIGNLNGEFLDKLRGLREVVQYRRGKEMVARISSLTDHLCEGQRELRNQMALVQVWTDSAIIFVSLFQLILSVFLVSSGMVGMEAAILAGVLQVGSFAPYINLANLGNILSQTFACGERVLSLMEEKPAVEDSENAEEISMGNLRVDNLHFEYRNGRQQQVLKGVNLEIKPGEIVGIMGPSGCGKSTLLKLMMRFWDADAGTISLGGKNIKEAKRSSLYSHYNYMTQSTSLFTGTIQDNLLVAKPEASEEEIMEALKKASFYDYVMSLPDKLQTVVEEGGKNFSGGERQRIGLARCFLADRSIFFLDEPTSNLDVQNEAIILKSLMQERKDKTIILVSHRLSTLGVCDRILKMEQGQLV</sequence>
<feature type="transmembrane region" description="Helical" evidence="9">
    <location>
        <begin position="51"/>
        <end position="81"/>
    </location>
</feature>
<dbReference type="BioCyc" id="FSP469605-HMP:GTSP-610-MONOMER"/>
<dbReference type="Proteomes" id="UP000002975">
    <property type="component" value="Unassembled WGS sequence"/>
</dbReference>
<protein>
    <submittedName>
        <fullName evidence="12">ABC transporter, ATP-binding protein</fullName>
    </submittedName>
</protein>
<evidence type="ECO:0000313" key="13">
    <source>
        <dbReference type="Proteomes" id="UP000002975"/>
    </source>
</evidence>
<organism evidence="12 13">
    <name type="scientific">Fusobacterium gonidiaformans 3-1-5R</name>
    <dbReference type="NCBI Taxonomy" id="469605"/>
    <lineage>
        <taxon>Bacteria</taxon>
        <taxon>Fusobacteriati</taxon>
        <taxon>Fusobacteriota</taxon>
        <taxon>Fusobacteriia</taxon>
        <taxon>Fusobacteriales</taxon>
        <taxon>Fusobacteriaceae</taxon>
        <taxon>Fusobacterium</taxon>
    </lineage>
</organism>
<dbReference type="InterPro" id="IPR017871">
    <property type="entry name" value="ABC_transporter-like_CS"/>
</dbReference>
<evidence type="ECO:0000256" key="3">
    <source>
        <dbReference type="ARBA" id="ARBA00022475"/>
    </source>
</evidence>
<feature type="transmembrane region" description="Helical" evidence="9">
    <location>
        <begin position="101"/>
        <end position="119"/>
    </location>
</feature>
<keyword evidence="3" id="KW-1003">Cell membrane</keyword>
<feature type="transmembrane region" description="Helical" evidence="9">
    <location>
        <begin position="200"/>
        <end position="221"/>
    </location>
</feature>
<feature type="domain" description="ABC transporter" evidence="10">
    <location>
        <begin position="378"/>
        <end position="593"/>
    </location>
</feature>
<dbReference type="GO" id="GO:0005886">
    <property type="term" value="C:plasma membrane"/>
    <property type="evidence" value="ECO:0007669"/>
    <property type="project" value="UniProtKB-SubCell"/>
</dbReference>
<comment type="subcellular location">
    <subcellularLocation>
        <location evidence="1">Cell membrane</location>
        <topology evidence="1">Multi-pass membrane protein</topology>
    </subcellularLocation>
</comment>
<dbReference type="PANTHER" id="PTHR43394">
    <property type="entry name" value="ATP-DEPENDENT PERMEASE MDL1, MITOCHONDRIAL"/>
    <property type="match status" value="1"/>
</dbReference>
<feature type="transmembrane region" description="Helical" evidence="9">
    <location>
        <begin position="172"/>
        <end position="194"/>
    </location>
</feature>
<keyword evidence="5" id="KW-0547">Nucleotide-binding</keyword>
<dbReference type="InterPro" id="IPR036640">
    <property type="entry name" value="ABC1_TM_sf"/>
</dbReference>
<dbReference type="PROSITE" id="PS50929">
    <property type="entry name" value="ABC_TM1F"/>
    <property type="match status" value="1"/>
</dbReference>
<dbReference type="InterPro" id="IPR003439">
    <property type="entry name" value="ABC_transporter-like_ATP-bd"/>
</dbReference>